<dbReference type="GO" id="GO:0051607">
    <property type="term" value="P:defense response to virus"/>
    <property type="evidence" value="ECO:0007669"/>
    <property type="project" value="UniProtKB-KW"/>
</dbReference>
<evidence type="ECO:0000256" key="2">
    <source>
        <dbReference type="ARBA" id="ARBA00022475"/>
    </source>
</evidence>
<evidence type="ECO:0000256" key="1">
    <source>
        <dbReference type="ARBA" id="ARBA00004236"/>
    </source>
</evidence>
<evidence type="ECO:0000256" key="3">
    <source>
        <dbReference type="ARBA" id="ARBA00022692"/>
    </source>
</evidence>
<keyword evidence="3 8" id="KW-0812">Transmembrane</keyword>
<protein>
    <submittedName>
        <fullName evidence="11">DUF3616 domain-containing protein</fullName>
    </submittedName>
</protein>
<keyword evidence="5 8" id="KW-1133">Transmembrane helix</keyword>
<gene>
    <name evidence="11" type="ORF">ENJ51_03965</name>
</gene>
<evidence type="ECO:0000256" key="5">
    <source>
        <dbReference type="ARBA" id="ARBA00022989"/>
    </source>
</evidence>
<reference evidence="11" key="1">
    <citation type="journal article" date="2020" name="mSystems">
        <title>Genome- and Community-Level Interaction Insights into Carbon Utilization and Element Cycling Functions of Hydrothermarchaeota in Hydrothermal Sediment.</title>
        <authorList>
            <person name="Zhou Z."/>
            <person name="Liu Y."/>
            <person name="Xu W."/>
            <person name="Pan J."/>
            <person name="Luo Z.H."/>
            <person name="Li M."/>
        </authorList>
    </citation>
    <scope>NUCLEOTIDE SEQUENCE [LARGE SCALE GENOMIC DNA]</scope>
    <source>
        <strain evidence="11">HyVt-493</strain>
    </source>
</reference>
<evidence type="ECO:0000256" key="6">
    <source>
        <dbReference type="ARBA" id="ARBA00023118"/>
    </source>
</evidence>
<name>A0A7V2SYP4_LEUMU</name>
<keyword evidence="2" id="KW-1003">Cell membrane</keyword>
<dbReference type="Proteomes" id="UP000885750">
    <property type="component" value="Unassembled WGS sequence"/>
</dbReference>
<feature type="transmembrane region" description="Helical" evidence="8">
    <location>
        <begin position="46"/>
        <end position="67"/>
    </location>
</feature>
<dbReference type="InterPro" id="IPR022060">
    <property type="entry name" value="DUF3616"/>
</dbReference>
<sequence>MASNKRQHLDQNQSPGSANKAIETMFRNAYRAQLDLLALAATKANIMISINGAIVSILMVASGFVYADAKNPAILLPATVFLITSVVSIYFALSAASPSPSPVHTRIGLYISNILKGNLNLRKVKREIVASIHQFNKESSDILIFENFSKLSKAGYLKQMDELIRNKDKIYSEMSAQLYHLGTMADRKFSMLRLSYSVFRWGVILSIIVFLLLQYFSSKNGALAGASMLTAQEQISAKNSVQAQQKIISKPAINLKTSSGILQFNSIYEPSGVQLLADGRLVVVEDEPSRAFRILTPSINQQILESKPLDVLSELAFQRRLNDLEAIAMGHDGFLYAITSHKRNIKGKRKKSREQLIRFKIKGDRLTKVSIATTLVDVIAASGVLDKITKAGNKSIQKIDIEALSFDANNNLLVGLRKPKARGKSIILKIENSTAIFTHKEKIRIAKKPILLDLHGAGLRAMRYIPALKGYLLANETKKKGNIATKHSQLSYWDGNPDHLVKVLTLQGIDKIDNIEGISPLLMGKKEYILLLGDNGNSKTQQPAKFLLLEYDLNP</sequence>
<evidence type="ECO:0000313" key="11">
    <source>
        <dbReference type="EMBL" id="HFC91947.1"/>
    </source>
</evidence>
<proteinExistence type="predicted"/>
<dbReference type="AlphaFoldDB" id="A0A7V2SYP4"/>
<evidence type="ECO:0000256" key="8">
    <source>
        <dbReference type="SAM" id="Phobius"/>
    </source>
</evidence>
<evidence type="ECO:0000256" key="7">
    <source>
        <dbReference type="ARBA" id="ARBA00023136"/>
    </source>
</evidence>
<comment type="caution">
    <text evidence="11">The sequence shown here is derived from an EMBL/GenBank/DDBJ whole genome shotgun (WGS) entry which is preliminary data.</text>
</comment>
<organism evidence="11">
    <name type="scientific">Leucothrix mucor</name>
    <dbReference type="NCBI Taxonomy" id="45248"/>
    <lineage>
        <taxon>Bacteria</taxon>
        <taxon>Pseudomonadati</taxon>
        <taxon>Pseudomonadota</taxon>
        <taxon>Gammaproteobacteria</taxon>
        <taxon>Thiotrichales</taxon>
        <taxon>Thiotrichaceae</taxon>
        <taxon>Leucothrix</taxon>
    </lineage>
</organism>
<dbReference type="GO" id="GO:0005886">
    <property type="term" value="C:plasma membrane"/>
    <property type="evidence" value="ECO:0007669"/>
    <property type="project" value="UniProtKB-SubCell"/>
</dbReference>
<evidence type="ECO:0000259" key="9">
    <source>
        <dbReference type="Pfam" id="PF12275"/>
    </source>
</evidence>
<evidence type="ECO:0000259" key="10">
    <source>
        <dbReference type="Pfam" id="PF18967"/>
    </source>
</evidence>
<feature type="transmembrane region" description="Helical" evidence="8">
    <location>
        <begin position="73"/>
        <end position="93"/>
    </location>
</feature>
<dbReference type="EMBL" id="DRMS01000157">
    <property type="protein sequence ID" value="HFC91947.1"/>
    <property type="molecule type" value="Genomic_DNA"/>
</dbReference>
<keyword evidence="4" id="KW-0547">Nucleotide-binding</keyword>
<evidence type="ECO:0000256" key="4">
    <source>
        <dbReference type="ARBA" id="ARBA00022741"/>
    </source>
</evidence>
<dbReference type="Pfam" id="PF12275">
    <property type="entry name" value="DUF3616"/>
    <property type="match status" value="1"/>
</dbReference>
<accession>A0A7V2SYP4</accession>
<dbReference type="InterPro" id="IPR043760">
    <property type="entry name" value="PycTM_dom"/>
</dbReference>
<keyword evidence="7 8" id="KW-0472">Membrane</keyword>
<feature type="transmembrane region" description="Helical" evidence="8">
    <location>
        <begin position="198"/>
        <end position="216"/>
    </location>
</feature>
<dbReference type="GO" id="GO:0000166">
    <property type="term" value="F:nucleotide binding"/>
    <property type="evidence" value="ECO:0007669"/>
    <property type="project" value="UniProtKB-KW"/>
</dbReference>
<feature type="domain" description="Pycsar effector protein" evidence="10">
    <location>
        <begin position="32"/>
        <end position="212"/>
    </location>
</feature>
<feature type="domain" description="DUF3616" evidence="9">
    <location>
        <begin position="372"/>
        <end position="464"/>
    </location>
</feature>
<comment type="subcellular location">
    <subcellularLocation>
        <location evidence="1">Cell membrane</location>
    </subcellularLocation>
</comment>
<dbReference type="Pfam" id="PF18967">
    <property type="entry name" value="PycTM"/>
    <property type="match status" value="1"/>
</dbReference>
<keyword evidence="6" id="KW-0051">Antiviral defense</keyword>